<comment type="caution">
    <text evidence="4">The sequence shown here is derived from an EMBL/GenBank/DDBJ whole genome shotgun (WGS) entry which is preliminary data.</text>
</comment>
<dbReference type="PANTHER" id="PTHR19143:SF424">
    <property type="entry name" value="FIBRINOGEN C-TERMINAL DOMAIN-CONTAINING PROTEIN"/>
    <property type="match status" value="1"/>
</dbReference>
<dbReference type="GO" id="GO:0005615">
    <property type="term" value="C:extracellular space"/>
    <property type="evidence" value="ECO:0007669"/>
    <property type="project" value="TreeGrafter"/>
</dbReference>
<keyword evidence="2" id="KW-0175">Coiled coil</keyword>
<feature type="domain" description="Fibrinogen C-terminal" evidence="3">
    <location>
        <begin position="489"/>
        <end position="705"/>
    </location>
</feature>
<dbReference type="InterPro" id="IPR014716">
    <property type="entry name" value="Fibrinogen_a/b/g_C_1"/>
</dbReference>
<evidence type="ECO:0000256" key="2">
    <source>
        <dbReference type="SAM" id="Coils"/>
    </source>
</evidence>
<protein>
    <submittedName>
        <fullName evidence="4">Ficolin-2</fullName>
    </submittedName>
</protein>
<dbReference type="Pfam" id="PF00147">
    <property type="entry name" value="Fibrinogen_C"/>
    <property type="match status" value="1"/>
</dbReference>
<dbReference type="PROSITE" id="PS00514">
    <property type="entry name" value="FIBRINOGEN_C_1"/>
    <property type="match status" value="1"/>
</dbReference>
<dbReference type="Gene3D" id="3.90.215.10">
    <property type="entry name" value="Gamma Fibrinogen, chain A, domain 1"/>
    <property type="match status" value="1"/>
</dbReference>
<dbReference type="EMBL" id="BMAT01003140">
    <property type="protein sequence ID" value="GFS20964.1"/>
    <property type="molecule type" value="Genomic_DNA"/>
</dbReference>
<evidence type="ECO:0000313" key="4">
    <source>
        <dbReference type="EMBL" id="GFS20964.1"/>
    </source>
</evidence>
<keyword evidence="1" id="KW-1015">Disulfide bond</keyword>
<gene>
    <name evidence="4" type="ORF">ElyMa_001583900</name>
</gene>
<proteinExistence type="predicted"/>
<dbReference type="CDD" id="cd00087">
    <property type="entry name" value="FReD"/>
    <property type="match status" value="1"/>
</dbReference>
<dbReference type="InterPro" id="IPR050373">
    <property type="entry name" value="Fibrinogen_C-term_domain"/>
</dbReference>
<dbReference type="SMART" id="SM00186">
    <property type="entry name" value="FBG"/>
    <property type="match status" value="1"/>
</dbReference>
<sequence length="760" mass="86569">MDCHYEFLRMPFGMMNSGATLTRAVKKLLCGIDNVVGTLMTYLSIQRPGRPTWRLWLKFLGAFERPTSLSDQLSLEFTLSRNKGNLLGISPSCGVLFCRTSSPGQSDDNQRNITSMSLYKAVSQRQYEPKYLKRLATVSSSKPDLERVSNGMKMNGSVKNGQATLRVELSQQKDCLADYTCEVQEVDYQGKERITSSQLLQQLDQIPDNGFDEGLTSALFMRLFSLVQGLDVKVTAVENYLNDKLNSVEDQITKKILLFENSLQSKFAIGEKFSERVETKLNLVETKLNSVESELSSVEKIINSVENSCESEALNLQNEMTDKMHSLENSLQSRASSALQKVDDKLGEMKIKLATMDSEAIQQRILNAIKYQVDEHFKIILNATGRTEDALKETSNLITFLTSEYTGFQNIYKANYQSLFDGVSRGMEGVFLQNKKSTNIIKNNLYRFNEDLKLSLGSMASSTEKNVKKTLRSFEIQQSALVGEMKSDLTEFFQPRKCTKYMFPTHNGIYPYYVIYKSDITGLNTPNLLCDTLTDNGGWIVIQKRSTGDVNFYRKWWSYKKGFGMYRTDFWLGLENIHAITRSGRFELRVELEYQGVSTFAVYDRFSVAGEDRKYALSLGSYSGTAGDSLQLHRGMQFSTYDKDHDKWATGNCAVDRTGAWWYQSCADSNLNGKWQARRKKGPAWRTFTSTDAASSTEMKIRRLIIFVEKFNMKFGHPRKDTCSSCDEMKTQLNKDLPLPKITELKAEQELHMRKAQTFL</sequence>
<dbReference type="PROSITE" id="PS51406">
    <property type="entry name" value="FIBRINOGEN_C_2"/>
    <property type="match status" value="1"/>
</dbReference>
<evidence type="ECO:0000256" key="1">
    <source>
        <dbReference type="ARBA" id="ARBA00023157"/>
    </source>
</evidence>
<feature type="coiled-coil region" evidence="2">
    <location>
        <begin position="274"/>
        <end position="308"/>
    </location>
</feature>
<dbReference type="InterPro" id="IPR020837">
    <property type="entry name" value="Fibrinogen_CS"/>
</dbReference>
<dbReference type="InterPro" id="IPR002181">
    <property type="entry name" value="Fibrinogen_a/b/g_C_dom"/>
</dbReference>
<dbReference type="AlphaFoldDB" id="A0AAV4JFZ7"/>
<evidence type="ECO:0000259" key="3">
    <source>
        <dbReference type="PROSITE" id="PS51406"/>
    </source>
</evidence>
<dbReference type="Proteomes" id="UP000762676">
    <property type="component" value="Unassembled WGS sequence"/>
</dbReference>
<name>A0AAV4JFZ7_9GAST</name>
<reference evidence="4 5" key="1">
    <citation type="journal article" date="2021" name="Elife">
        <title>Chloroplast acquisition without the gene transfer in kleptoplastic sea slugs, Plakobranchus ocellatus.</title>
        <authorList>
            <person name="Maeda T."/>
            <person name="Takahashi S."/>
            <person name="Yoshida T."/>
            <person name="Shimamura S."/>
            <person name="Takaki Y."/>
            <person name="Nagai Y."/>
            <person name="Toyoda A."/>
            <person name="Suzuki Y."/>
            <person name="Arimoto A."/>
            <person name="Ishii H."/>
            <person name="Satoh N."/>
            <person name="Nishiyama T."/>
            <person name="Hasebe M."/>
            <person name="Maruyama T."/>
            <person name="Minagawa J."/>
            <person name="Obokata J."/>
            <person name="Shigenobu S."/>
        </authorList>
    </citation>
    <scope>NUCLEOTIDE SEQUENCE [LARGE SCALE GENOMIC DNA]</scope>
</reference>
<evidence type="ECO:0000313" key="5">
    <source>
        <dbReference type="Proteomes" id="UP000762676"/>
    </source>
</evidence>
<keyword evidence="5" id="KW-1185">Reference proteome</keyword>
<dbReference type="InterPro" id="IPR036056">
    <property type="entry name" value="Fibrinogen-like_C"/>
</dbReference>
<accession>A0AAV4JFZ7</accession>
<dbReference type="PANTHER" id="PTHR19143">
    <property type="entry name" value="FIBRINOGEN/TENASCIN/ANGIOPOEITIN"/>
    <property type="match status" value="1"/>
</dbReference>
<dbReference type="SUPFAM" id="SSF56496">
    <property type="entry name" value="Fibrinogen C-terminal domain-like"/>
    <property type="match status" value="1"/>
</dbReference>
<organism evidence="4 5">
    <name type="scientific">Elysia marginata</name>
    <dbReference type="NCBI Taxonomy" id="1093978"/>
    <lineage>
        <taxon>Eukaryota</taxon>
        <taxon>Metazoa</taxon>
        <taxon>Spiralia</taxon>
        <taxon>Lophotrochozoa</taxon>
        <taxon>Mollusca</taxon>
        <taxon>Gastropoda</taxon>
        <taxon>Heterobranchia</taxon>
        <taxon>Euthyneura</taxon>
        <taxon>Panpulmonata</taxon>
        <taxon>Sacoglossa</taxon>
        <taxon>Placobranchoidea</taxon>
        <taxon>Plakobranchidae</taxon>
        <taxon>Elysia</taxon>
    </lineage>
</organism>